<proteinExistence type="predicted"/>
<evidence type="ECO:0000313" key="1">
    <source>
        <dbReference type="EMBL" id="GAA1739585.1"/>
    </source>
</evidence>
<comment type="caution">
    <text evidence="1">The sequence shown here is derived from an EMBL/GenBank/DDBJ whole genome shotgun (WGS) entry which is preliminary data.</text>
</comment>
<gene>
    <name evidence="1" type="ORF">GCM10009809_38770</name>
</gene>
<keyword evidence="2" id="KW-1185">Reference proteome</keyword>
<accession>A0ABN2JV66</accession>
<dbReference type="EMBL" id="BAAAPM010000009">
    <property type="protein sequence ID" value="GAA1739585.1"/>
    <property type="molecule type" value="Genomic_DNA"/>
</dbReference>
<organism evidence="1 2">
    <name type="scientific">Isoptericola hypogeus</name>
    <dbReference type="NCBI Taxonomy" id="300179"/>
    <lineage>
        <taxon>Bacteria</taxon>
        <taxon>Bacillati</taxon>
        <taxon>Actinomycetota</taxon>
        <taxon>Actinomycetes</taxon>
        <taxon>Micrococcales</taxon>
        <taxon>Promicromonosporaceae</taxon>
        <taxon>Isoptericola</taxon>
    </lineage>
</organism>
<sequence>MRAQPRAHREPHLFAHCAVVAVEQDAGTAPRVRRLVGHRDFPSQMSTASGAAAGTGRVRDGRRCAARVAPLAPPVFAGIVAQPCHLGQPPNVVFSWHCPNKRQIVRAEWRDLADSVDPISTKHPFGWLEPGVCRP</sequence>
<dbReference type="Proteomes" id="UP001501138">
    <property type="component" value="Unassembled WGS sequence"/>
</dbReference>
<evidence type="ECO:0000313" key="2">
    <source>
        <dbReference type="Proteomes" id="UP001501138"/>
    </source>
</evidence>
<name>A0ABN2JV66_9MICO</name>
<reference evidence="1 2" key="1">
    <citation type="journal article" date="2019" name="Int. J. Syst. Evol. Microbiol.">
        <title>The Global Catalogue of Microorganisms (GCM) 10K type strain sequencing project: providing services to taxonomists for standard genome sequencing and annotation.</title>
        <authorList>
            <consortium name="The Broad Institute Genomics Platform"/>
            <consortium name="The Broad Institute Genome Sequencing Center for Infectious Disease"/>
            <person name="Wu L."/>
            <person name="Ma J."/>
        </authorList>
    </citation>
    <scope>NUCLEOTIDE SEQUENCE [LARGE SCALE GENOMIC DNA]</scope>
    <source>
        <strain evidence="1 2">JCM 15589</strain>
    </source>
</reference>
<protein>
    <submittedName>
        <fullName evidence="1">Uncharacterized protein</fullName>
    </submittedName>
</protein>